<dbReference type="InterPro" id="IPR011006">
    <property type="entry name" value="CheY-like_superfamily"/>
</dbReference>
<feature type="domain" description="Response regulatory" evidence="2">
    <location>
        <begin position="2"/>
        <end position="114"/>
    </location>
</feature>
<name>A0A1Y1T2A0_9FLAO</name>
<dbReference type="AlphaFoldDB" id="A0A1Y1T2A0"/>
<dbReference type="Proteomes" id="UP000192746">
    <property type="component" value="Unassembled WGS sequence"/>
</dbReference>
<dbReference type="Gene3D" id="3.40.50.2300">
    <property type="match status" value="1"/>
</dbReference>
<dbReference type="GO" id="GO:0000156">
    <property type="term" value="F:phosphorelay response regulator activity"/>
    <property type="evidence" value="ECO:0007669"/>
    <property type="project" value="InterPro"/>
</dbReference>
<dbReference type="PROSITE" id="PS50930">
    <property type="entry name" value="HTH_LYTTR"/>
    <property type="match status" value="1"/>
</dbReference>
<keyword evidence="1" id="KW-0597">Phosphoprotein</keyword>
<evidence type="ECO:0000259" key="3">
    <source>
        <dbReference type="PROSITE" id="PS50930"/>
    </source>
</evidence>
<dbReference type="InterPro" id="IPR001789">
    <property type="entry name" value="Sig_transdc_resp-reg_receiver"/>
</dbReference>
<sequence>MKVVIIEDEDLAADSLESLLLKSKYDITIAARLENIKQAKEWFANHSCDLIFSDISLGDGESFEIFNALNIKIPIIFTTAFDHFAVQSFQFFAIDYLLKPYNRQKLDKALEKYMNFVGDKRESDKVESLLERIQTTLPDFQSPKIQNRFLVSQGEELISIKSEEIAYFMAENKSLFLFTREHQVYLYDSTISNLEDKLAPKEFFKINRKFIISHNAIKSIVKYSQNRLKIELNPSPGSNDPILISSMNINAFKEWLNH</sequence>
<dbReference type="RefSeq" id="WP_084842321.1">
    <property type="nucleotide sequence ID" value="NZ_ARYN01000012.1"/>
</dbReference>
<dbReference type="InterPro" id="IPR046947">
    <property type="entry name" value="LytR-like"/>
</dbReference>
<gene>
    <name evidence="4" type="ORF">IIF7_13987</name>
</gene>
<evidence type="ECO:0000256" key="1">
    <source>
        <dbReference type="PROSITE-ProRule" id="PRU00169"/>
    </source>
</evidence>
<dbReference type="SMART" id="SM00850">
    <property type="entry name" value="LytTR"/>
    <property type="match status" value="1"/>
</dbReference>
<organism evidence="4 5">
    <name type="scientific">Zunongwangia atlantica 22II14-10F7</name>
    <dbReference type="NCBI Taxonomy" id="1185767"/>
    <lineage>
        <taxon>Bacteria</taxon>
        <taxon>Pseudomonadati</taxon>
        <taxon>Bacteroidota</taxon>
        <taxon>Flavobacteriia</taxon>
        <taxon>Flavobacteriales</taxon>
        <taxon>Flavobacteriaceae</taxon>
        <taxon>Zunongwangia</taxon>
    </lineage>
</organism>
<dbReference type="PANTHER" id="PTHR37299">
    <property type="entry name" value="TRANSCRIPTIONAL REGULATOR-RELATED"/>
    <property type="match status" value="1"/>
</dbReference>
<protein>
    <submittedName>
        <fullName evidence="4">LytTR family two component transcriptional regulator</fullName>
    </submittedName>
</protein>
<reference evidence="4 5" key="1">
    <citation type="submission" date="2013-04" db="EMBL/GenBank/DDBJ databases">
        <title>Zunongwangia sp. 22II14-10F7 Genome Sequencing.</title>
        <authorList>
            <person name="Lai Q."/>
            <person name="Shao Z."/>
        </authorList>
    </citation>
    <scope>NUCLEOTIDE SEQUENCE [LARGE SCALE GENOMIC DNA]</scope>
    <source>
        <strain evidence="4 5">22II14-10F7</strain>
    </source>
</reference>
<comment type="caution">
    <text evidence="4">The sequence shown here is derived from an EMBL/GenBank/DDBJ whole genome shotgun (WGS) entry which is preliminary data.</text>
</comment>
<dbReference type="InterPro" id="IPR007492">
    <property type="entry name" value="LytTR_DNA-bd_dom"/>
</dbReference>
<dbReference type="OrthoDB" id="2168082at2"/>
<dbReference type="Pfam" id="PF04397">
    <property type="entry name" value="LytTR"/>
    <property type="match status" value="1"/>
</dbReference>
<dbReference type="GO" id="GO:0003677">
    <property type="term" value="F:DNA binding"/>
    <property type="evidence" value="ECO:0007669"/>
    <property type="project" value="InterPro"/>
</dbReference>
<dbReference type="PROSITE" id="PS50110">
    <property type="entry name" value="RESPONSE_REGULATORY"/>
    <property type="match status" value="1"/>
</dbReference>
<dbReference type="SUPFAM" id="SSF52172">
    <property type="entry name" value="CheY-like"/>
    <property type="match status" value="1"/>
</dbReference>
<dbReference type="SMART" id="SM00448">
    <property type="entry name" value="REC"/>
    <property type="match status" value="1"/>
</dbReference>
<keyword evidence="5" id="KW-1185">Reference proteome</keyword>
<accession>A0A1Y1T2A0</accession>
<dbReference type="Gene3D" id="2.40.50.1020">
    <property type="entry name" value="LytTr DNA-binding domain"/>
    <property type="match status" value="1"/>
</dbReference>
<feature type="modified residue" description="4-aspartylphosphate" evidence="1">
    <location>
        <position position="54"/>
    </location>
</feature>
<dbReference type="Pfam" id="PF00072">
    <property type="entry name" value="Response_reg"/>
    <property type="match status" value="1"/>
</dbReference>
<dbReference type="EMBL" id="ARYN01000012">
    <property type="protein sequence ID" value="ORL44922.1"/>
    <property type="molecule type" value="Genomic_DNA"/>
</dbReference>
<proteinExistence type="predicted"/>
<dbReference type="STRING" id="1185767.IIF7_13987"/>
<evidence type="ECO:0000259" key="2">
    <source>
        <dbReference type="PROSITE" id="PS50110"/>
    </source>
</evidence>
<feature type="domain" description="HTH LytTR-type" evidence="3">
    <location>
        <begin position="149"/>
        <end position="258"/>
    </location>
</feature>
<evidence type="ECO:0000313" key="5">
    <source>
        <dbReference type="Proteomes" id="UP000192746"/>
    </source>
</evidence>
<evidence type="ECO:0000313" key="4">
    <source>
        <dbReference type="EMBL" id="ORL44922.1"/>
    </source>
</evidence>
<dbReference type="PANTHER" id="PTHR37299:SF1">
    <property type="entry name" value="STAGE 0 SPORULATION PROTEIN A HOMOLOG"/>
    <property type="match status" value="1"/>
</dbReference>